<gene>
    <name evidence="1" type="ORF">GMBLW1_01180</name>
</gene>
<dbReference type="EMBL" id="LR586016">
    <property type="protein sequence ID" value="VIP03842.1"/>
    <property type="molecule type" value="Genomic_DNA"/>
</dbReference>
<dbReference type="AlphaFoldDB" id="A0A6C2YSI6"/>
<protein>
    <submittedName>
        <fullName evidence="1">Uncharacterized protein</fullName>
    </submittedName>
</protein>
<dbReference type="EMBL" id="LR593887">
    <property type="protein sequence ID" value="VTS05051.1"/>
    <property type="molecule type" value="Genomic_DNA"/>
</dbReference>
<dbReference type="Proteomes" id="UP000464378">
    <property type="component" value="Chromosome"/>
</dbReference>
<sequence length="196" mass="21206">MPKRLIQWASLVLFAWWVGGHSTPLLAAEPVATFAIEQAWLKFSLTQDAKPLLDAQIRVIDFNGREFARGEVDASGTGEFPMPRGDQFTVEFTIANKTADLIPVTRVGRELFPTQVMLTFGLAPCCHLPKRGTTPASAPAEVSGTPSEPSSPVGLPIWFQVIGSIGFTVAGAWILLKAMLPVQTPPILEKDSSHVV</sequence>
<name>A0A6C2YSI6_9BACT</name>
<proteinExistence type="predicted"/>
<dbReference type="RefSeq" id="WP_162658995.1">
    <property type="nucleotide sequence ID" value="NZ_LR593887.1"/>
</dbReference>
<dbReference type="KEGG" id="tim:GMBLW1_01180"/>
<reference evidence="1" key="1">
    <citation type="submission" date="2019-04" db="EMBL/GenBank/DDBJ databases">
        <authorList>
            <consortium name="Science for Life Laboratories"/>
        </authorList>
    </citation>
    <scope>NUCLEOTIDE SEQUENCE</scope>
    <source>
        <strain evidence="1">MBLW1</strain>
    </source>
</reference>
<organism evidence="1">
    <name type="scientific">Tuwongella immobilis</name>
    <dbReference type="NCBI Taxonomy" id="692036"/>
    <lineage>
        <taxon>Bacteria</taxon>
        <taxon>Pseudomonadati</taxon>
        <taxon>Planctomycetota</taxon>
        <taxon>Planctomycetia</taxon>
        <taxon>Gemmatales</taxon>
        <taxon>Gemmataceae</taxon>
        <taxon>Tuwongella</taxon>
    </lineage>
</organism>
<accession>A0A6C2YSI6</accession>
<evidence type="ECO:0000313" key="1">
    <source>
        <dbReference type="EMBL" id="VIP03842.1"/>
    </source>
</evidence>
<evidence type="ECO:0000313" key="2">
    <source>
        <dbReference type="Proteomes" id="UP000464378"/>
    </source>
</evidence>
<dbReference type="InParanoid" id="A0A6C2YSI6"/>
<keyword evidence="2" id="KW-1185">Reference proteome</keyword>